<dbReference type="PROSITE" id="PS00463">
    <property type="entry name" value="ZN2_CY6_FUNGAL_1"/>
    <property type="match status" value="1"/>
</dbReference>
<dbReference type="SMART" id="SM00066">
    <property type="entry name" value="GAL4"/>
    <property type="match status" value="1"/>
</dbReference>
<protein>
    <recommendedName>
        <fullName evidence="8">Zn(2)-C6 fungal-type domain-containing protein</fullName>
    </recommendedName>
</protein>
<evidence type="ECO:0000256" key="7">
    <source>
        <dbReference type="SAM" id="MobiDB-lite"/>
    </source>
</evidence>
<dbReference type="GO" id="GO:0009893">
    <property type="term" value="P:positive regulation of metabolic process"/>
    <property type="evidence" value="ECO:0007669"/>
    <property type="project" value="UniProtKB-ARBA"/>
</dbReference>
<keyword evidence="5" id="KW-0804">Transcription</keyword>
<name>A0A5N6TUV7_ASPAV</name>
<organism evidence="9 10">
    <name type="scientific">Aspergillus avenaceus</name>
    <dbReference type="NCBI Taxonomy" id="36643"/>
    <lineage>
        <taxon>Eukaryota</taxon>
        <taxon>Fungi</taxon>
        <taxon>Dikarya</taxon>
        <taxon>Ascomycota</taxon>
        <taxon>Pezizomycotina</taxon>
        <taxon>Eurotiomycetes</taxon>
        <taxon>Eurotiomycetidae</taxon>
        <taxon>Eurotiales</taxon>
        <taxon>Aspergillaceae</taxon>
        <taxon>Aspergillus</taxon>
        <taxon>Aspergillus subgen. Circumdati</taxon>
    </lineage>
</organism>
<evidence type="ECO:0000256" key="6">
    <source>
        <dbReference type="ARBA" id="ARBA00023242"/>
    </source>
</evidence>
<accession>A0A5N6TUV7</accession>
<dbReference type="SUPFAM" id="SSF57701">
    <property type="entry name" value="Zn2/Cys6 DNA-binding domain"/>
    <property type="match status" value="1"/>
</dbReference>
<keyword evidence="10" id="KW-1185">Reference proteome</keyword>
<dbReference type="AlphaFoldDB" id="A0A5N6TUV7"/>
<dbReference type="CDD" id="cd00067">
    <property type="entry name" value="GAL4"/>
    <property type="match status" value="1"/>
</dbReference>
<keyword evidence="2" id="KW-0862">Zinc</keyword>
<dbReference type="InterPro" id="IPR021858">
    <property type="entry name" value="Fun_TF"/>
</dbReference>
<dbReference type="PANTHER" id="PTHR36206">
    <property type="entry name" value="ASPERCRYPTIN BIOSYNTHESIS CLUSTER-SPECIFIC TRANSCRIPTION REGULATOR ATNN-RELATED"/>
    <property type="match status" value="1"/>
</dbReference>
<proteinExistence type="predicted"/>
<dbReference type="InterPro" id="IPR052360">
    <property type="entry name" value="Transcr_Regulatory_Proteins"/>
</dbReference>
<dbReference type="PROSITE" id="PS50048">
    <property type="entry name" value="ZN2_CY6_FUNGAL_2"/>
    <property type="match status" value="1"/>
</dbReference>
<dbReference type="GO" id="GO:0008270">
    <property type="term" value="F:zinc ion binding"/>
    <property type="evidence" value="ECO:0007669"/>
    <property type="project" value="InterPro"/>
</dbReference>
<dbReference type="Proteomes" id="UP000325780">
    <property type="component" value="Unassembled WGS sequence"/>
</dbReference>
<feature type="domain" description="Zn(2)-C6 fungal-type" evidence="8">
    <location>
        <begin position="20"/>
        <end position="48"/>
    </location>
</feature>
<evidence type="ECO:0000259" key="8">
    <source>
        <dbReference type="PROSITE" id="PS50048"/>
    </source>
</evidence>
<evidence type="ECO:0000256" key="4">
    <source>
        <dbReference type="ARBA" id="ARBA00023125"/>
    </source>
</evidence>
<feature type="region of interest" description="Disordered" evidence="7">
    <location>
        <begin position="491"/>
        <end position="531"/>
    </location>
</feature>
<gene>
    <name evidence="9" type="ORF">BDV25DRAFT_117274</name>
</gene>
<evidence type="ECO:0000256" key="3">
    <source>
        <dbReference type="ARBA" id="ARBA00023015"/>
    </source>
</evidence>
<keyword evidence="1" id="KW-0479">Metal-binding</keyword>
<dbReference type="PANTHER" id="PTHR36206:SF16">
    <property type="entry name" value="TRANSCRIPTION FACTOR DOMAIN-CONTAINING PROTEIN-RELATED"/>
    <property type="match status" value="1"/>
</dbReference>
<dbReference type="InterPro" id="IPR036864">
    <property type="entry name" value="Zn2-C6_fun-type_DNA-bd_sf"/>
</dbReference>
<evidence type="ECO:0000256" key="5">
    <source>
        <dbReference type="ARBA" id="ARBA00023163"/>
    </source>
</evidence>
<dbReference type="OrthoDB" id="2593732at2759"/>
<reference evidence="9 10" key="1">
    <citation type="submission" date="2019-04" db="EMBL/GenBank/DDBJ databases">
        <title>Friends and foes A comparative genomics study of 23 Aspergillus species from section Flavi.</title>
        <authorList>
            <consortium name="DOE Joint Genome Institute"/>
            <person name="Kjaerbolling I."/>
            <person name="Vesth T."/>
            <person name="Frisvad J.C."/>
            <person name="Nybo J.L."/>
            <person name="Theobald S."/>
            <person name="Kildgaard S."/>
            <person name="Isbrandt T."/>
            <person name="Kuo A."/>
            <person name="Sato A."/>
            <person name="Lyhne E.K."/>
            <person name="Kogle M.E."/>
            <person name="Wiebenga A."/>
            <person name="Kun R.S."/>
            <person name="Lubbers R.J."/>
            <person name="Makela M.R."/>
            <person name="Barry K."/>
            <person name="Chovatia M."/>
            <person name="Clum A."/>
            <person name="Daum C."/>
            <person name="Haridas S."/>
            <person name="He G."/>
            <person name="LaButti K."/>
            <person name="Lipzen A."/>
            <person name="Mondo S."/>
            <person name="Riley R."/>
            <person name="Salamov A."/>
            <person name="Simmons B.A."/>
            <person name="Magnuson J.K."/>
            <person name="Henrissat B."/>
            <person name="Mortensen U.H."/>
            <person name="Larsen T.O."/>
            <person name="Devries R.P."/>
            <person name="Grigoriev I.V."/>
            <person name="Machida M."/>
            <person name="Baker S.E."/>
            <person name="Andersen M.R."/>
        </authorList>
    </citation>
    <scope>NUCLEOTIDE SEQUENCE [LARGE SCALE GENOMIC DNA]</scope>
    <source>
        <strain evidence="9 10">IBT 18842</strain>
    </source>
</reference>
<evidence type="ECO:0000256" key="1">
    <source>
        <dbReference type="ARBA" id="ARBA00022723"/>
    </source>
</evidence>
<evidence type="ECO:0000256" key="2">
    <source>
        <dbReference type="ARBA" id="ARBA00022833"/>
    </source>
</evidence>
<dbReference type="InterPro" id="IPR001138">
    <property type="entry name" value="Zn2Cys6_DnaBD"/>
</dbReference>
<keyword evidence="3" id="KW-0805">Transcription regulation</keyword>
<dbReference type="Gene3D" id="4.10.240.10">
    <property type="entry name" value="Zn(2)-C6 fungal-type DNA-binding domain"/>
    <property type="match status" value="1"/>
</dbReference>
<keyword evidence="4" id="KW-0238">DNA-binding</keyword>
<keyword evidence="6" id="KW-0539">Nucleus</keyword>
<dbReference type="Pfam" id="PF11951">
    <property type="entry name" value="Fungal_trans_2"/>
    <property type="match status" value="1"/>
</dbReference>
<dbReference type="GO" id="GO:0003677">
    <property type="term" value="F:DNA binding"/>
    <property type="evidence" value="ECO:0007669"/>
    <property type="project" value="UniProtKB-KW"/>
</dbReference>
<dbReference type="EMBL" id="ML742102">
    <property type="protein sequence ID" value="KAE8150152.1"/>
    <property type="molecule type" value="Genomic_DNA"/>
</dbReference>
<dbReference type="GO" id="GO:0000981">
    <property type="term" value="F:DNA-binding transcription factor activity, RNA polymerase II-specific"/>
    <property type="evidence" value="ECO:0007669"/>
    <property type="project" value="InterPro"/>
</dbReference>
<sequence length="531" mass="60045">MQPVPVPSRRRRYVKRSVTGCRTCRTRRIKCDEAPDACNNCTSTGRKCEGYDQSRLPIKKRPSTLVGLPDLGGSLGWAVTSDEKRCFFYFQHNSVPSLVGFFDSQLWQQLALQMSRADPAVYHAANVLSALHEDSEITKMRQVGEDLQRPRHRFALEQATRSIGLLNRRRASQDPELPEIMLICCLIFVIAELLLGRYSNALGHLRNGLRILKETQESSAQPVALSIVEAFRFLDVQSSHYVPGGRPFLFGGDEEVEIYLDEDFDRPLQTLKDARCRVTRLLNVGLPFLAKRYLLSGDGVQAHYNELSRRQERILSLYNRFRSQFDIFYDQHYSSLSYKEQRGADTIRLQYLSQLVAIKALLFDGHVPDNFAPEYVTLLTTHEAFLNKYPERPTITLDVGIIPGLYTVAARSPRYPLRLKAIRALMAWPHNEGIINSNLAASLAIKSLKAELQTRDQRDMPQLMDGAEEELNQFLHDTMASAPDVTTWTSVRAAGLADKDKERSVTPSESGTEEKGTSPSSVWTDDSTSTI</sequence>
<feature type="compositionally biased region" description="Polar residues" evidence="7">
    <location>
        <begin position="517"/>
        <end position="531"/>
    </location>
</feature>
<evidence type="ECO:0000313" key="10">
    <source>
        <dbReference type="Proteomes" id="UP000325780"/>
    </source>
</evidence>
<evidence type="ECO:0000313" key="9">
    <source>
        <dbReference type="EMBL" id="KAE8150152.1"/>
    </source>
</evidence>
<dbReference type="Pfam" id="PF00172">
    <property type="entry name" value="Zn_clus"/>
    <property type="match status" value="1"/>
</dbReference>